<feature type="transmembrane region" description="Helical" evidence="2">
    <location>
        <begin position="246"/>
        <end position="270"/>
    </location>
</feature>
<dbReference type="Proteomes" id="UP000037035">
    <property type="component" value="Unassembled WGS sequence"/>
</dbReference>
<evidence type="ECO:0000313" key="4">
    <source>
        <dbReference type="Proteomes" id="UP000037035"/>
    </source>
</evidence>
<protein>
    <submittedName>
        <fullName evidence="3">Uncharacterized protein</fullName>
    </submittedName>
</protein>
<feature type="transmembrane region" description="Helical" evidence="2">
    <location>
        <begin position="517"/>
        <end position="543"/>
    </location>
</feature>
<keyword evidence="2" id="KW-1133">Transmembrane helix</keyword>
<comment type="caution">
    <text evidence="3">The sequence shown here is derived from an EMBL/GenBank/DDBJ whole genome shotgun (WGS) entry which is preliminary data.</text>
</comment>
<organism evidence="3 4">
    <name type="scientific">Puccinia sorghi</name>
    <dbReference type="NCBI Taxonomy" id="27349"/>
    <lineage>
        <taxon>Eukaryota</taxon>
        <taxon>Fungi</taxon>
        <taxon>Dikarya</taxon>
        <taxon>Basidiomycota</taxon>
        <taxon>Pucciniomycotina</taxon>
        <taxon>Pucciniomycetes</taxon>
        <taxon>Pucciniales</taxon>
        <taxon>Pucciniaceae</taxon>
        <taxon>Puccinia</taxon>
    </lineage>
</organism>
<evidence type="ECO:0000313" key="3">
    <source>
        <dbReference type="EMBL" id="KNZ64241.1"/>
    </source>
</evidence>
<sequence>MLSGSANLNQSRWVCIIERCFLSLPNLSIWLEKCEAFIAEVTTISALIYPHSHPLFKTLWFLLRKNSHQLSTPSTVLTNTPFHHPVLMCKPERDSEFSALSSLNHCAVCTVIVHQSLVELLLENGLSNKRSFLGVSACQLQAVEQVFFAVCTPPCYPQPIDSHTPSQSLISTPCRTTPIQFPLCWPCCSGPCFPIPKLLTHQSDSKSAAVLNPVPSNSLPLSSCNLFRSISPTTSKIPSTCTQTSVSALLVSTSFPTLSTASFFLFYSIIHKCFILLTGECEKVWRLLELFLAFSCLFYPLLSSSLFFPTLASFFPFNLSTRYPLKTSNLKSFNTQLYHLNDSKFCHHLSLKHFHSSNSTTLLFSSFNLSFLHCLSPVSAQSFSQPLHVITLVLLFFSSHLMSIVLFLILSLYSMLDLVCVPEGVPALETWTVPEGISTQFPVTANTSRDKKRTPPQPSAPLLSQDPWNQTLLVTLHHQEPLWPNQNPTLQHHINSATTFLQPPKLLSQITHELDSLWIANTLLIGNIASISFMLGGSTNAMLRLCYAKSMGRVNVVNSYCLI</sequence>
<feature type="transmembrane region" description="Helical" evidence="2">
    <location>
        <begin position="392"/>
        <end position="416"/>
    </location>
</feature>
<keyword evidence="4" id="KW-1185">Reference proteome</keyword>
<proteinExistence type="predicted"/>
<keyword evidence="2" id="KW-0472">Membrane</keyword>
<name>A0A0L6VU88_9BASI</name>
<feature type="region of interest" description="Disordered" evidence="1">
    <location>
        <begin position="442"/>
        <end position="464"/>
    </location>
</feature>
<dbReference type="EMBL" id="LAVV01000566">
    <property type="protein sequence ID" value="KNZ64241.1"/>
    <property type="molecule type" value="Genomic_DNA"/>
</dbReference>
<evidence type="ECO:0000256" key="1">
    <source>
        <dbReference type="SAM" id="MobiDB-lite"/>
    </source>
</evidence>
<accession>A0A0L6VU88</accession>
<gene>
    <name evidence="3" type="ORF">VP01_1050g5</name>
</gene>
<reference evidence="3 4" key="1">
    <citation type="submission" date="2015-08" db="EMBL/GenBank/DDBJ databases">
        <title>Next Generation Sequencing and Analysis of the Genome of Puccinia sorghi L Schw, the Causal Agent of Maize Common Rust.</title>
        <authorList>
            <person name="Rochi L."/>
            <person name="Burguener G."/>
            <person name="Darino M."/>
            <person name="Turjanski A."/>
            <person name="Kreff E."/>
            <person name="Dieguez M.J."/>
            <person name="Sacco F."/>
        </authorList>
    </citation>
    <scope>NUCLEOTIDE SEQUENCE [LARGE SCALE GENOMIC DNA]</scope>
    <source>
        <strain evidence="3 4">RO10H11247</strain>
    </source>
</reference>
<feature type="transmembrane region" description="Helical" evidence="2">
    <location>
        <begin position="290"/>
        <end position="315"/>
    </location>
</feature>
<keyword evidence="2" id="KW-0812">Transmembrane</keyword>
<evidence type="ECO:0000256" key="2">
    <source>
        <dbReference type="SAM" id="Phobius"/>
    </source>
</evidence>
<dbReference type="AlphaFoldDB" id="A0A0L6VU88"/>
<dbReference type="VEuPathDB" id="FungiDB:VP01_1050g5"/>